<feature type="domain" description="BTB" evidence="1">
    <location>
        <begin position="64"/>
        <end position="166"/>
    </location>
</feature>
<dbReference type="Pfam" id="PF02214">
    <property type="entry name" value="BTB_2"/>
    <property type="match status" value="1"/>
</dbReference>
<keyword evidence="3" id="KW-1185">Reference proteome</keyword>
<comment type="caution">
    <text evidence="2">The sequence shown here is derived from an EMBL/GenBank/DDBJ whole genome shotgun (WGS) entry which is preliminary data.</text>
</comment>
<evidence type="ECO:0000313" key="3">
    <source>
        <dbReference type="Proteomes" id="UP001642483"/>
    </source>
</evidence>
<reference evidence="2 3" key="1">
    <citation type="submission" date="2024-02" db="EMBL/GenBank/DDBJ databases">
        <authorList>
            <person name="Daric V."/>
            <person name="Darras S."/>
        </authorList>
    </citation>
    <scope>NUCLEOTIDE SEQUENCE [LARGE SCALE GENOMIC DNA]</scope>
</reference>
<dbReference type="Gene3D" id="3.30.70.2000">
    <property type="match status" value="1"/>
</dbReference>
<dbReference type="Gene3D" id="6.10.140.750">
    <property type="match status" value="1"/>
</dbReference>
<dbReference type="SMART" id="SM00225">
    <property type="entry name" value="BTB"/>
    <property type="match status" value="1"/>
</dbReference>
<dbReference type="PANTHER" id="PTHR14958">
    <property type="entry name" value="POTASSIUM CHANNEL TETRAMERISATION DOMAIN CONTAINING PROTEIN"/>
    <property type="match status" value="1"/>
</dbReference>
<sequence length="260" mass="29271">MMDSAHSNGNDLHNSSQAHSCADTLSSAHVASTSQSETKACSNINCPDDRAQVTSSNSCPLKKKWIKLNVGGQHFVTTTTTLSKYPKSFLYRLCQEEPDLNSDKDETGAYLIDRDATYFGPILNFLRHGKLVVNKDLAEEGVLEEAEFYNIAELIRLVKERIRERDHRIVQPPGKHVYRVIQCLEDELTHTVSAMSDGWKFEQLISVGSSYSYGNVDQAEFLCVVSKELTNSYNGINTEQTTKAKLMQEQGSRFQPNIRR</sequence>
<evidence type="ECO:0000259" key="1">
    <source>
        <dbReference type="SMART" id="SM00225"/>
    </source>
</evidence>
<organism evidence="2 3">
    <name type="scientific">Clavelina lepadiformis</name>
    <name type="common">Light-bulb sea squirt</name>
    <name type="synonym">Ascidia lepadiformis</name>
    <dbReference type="NCBI Taxonomy" id="159417"/>
    <lineage>
        <taxon>Eukaryota</taxon>
        <taxon>Metazoa</taxon>
        <taxon>Chordata</taxon>
        <taxon>Tunicata</taxon>
        <taxon>Ascidiacea</taxon>
        <taxon>Aplousobranchia</taxon>
        <taxon>Clavelinidae</taxon>
        <taxon>Clavelina</taxon>
    </lineage>
</organism>
<proteinExistence type="predicted"/>
<protein>
    <recommendedName>
        <fullName evidence="1">BTB domain-containing protein</fullName>
    </recommendedName>
</protein>
<dbReference type="EMBL" id="CAWYQH010000099">
    <property type="protein sequence ID" value="CAK8685201.1"/>
    <property type="molecule type" value="Genomic_DNA"/>
</dbReference>
<accession>A0ABP0G308</accession>
<dbReference type="Proteomes" id="UP001642483">
    <property type="component" value="Unassembled WGS sequence"/>
</dbReference>
<dbReference type="InterPro" id="IPR000210">
    <property type="entry name" value="BTB/POZ_dom"/>
</dbReference>
<dbReference type="InterPro" id="IPR011333">
    <property type="entry name" value="SKP1/BTB/POZ_sf"/>
</dbReference>
<evidence type="ECO:0000313" key="2">
    <source>
        <dbReference type="EMBL" id="CAK8685201.1"/>
    </source>
</evidence>
<dbReference type="PANTHER" id="PTHR14958:SF29">
    <property type="entry name" value="INSOMNIAC, ISOFORM B"/>
    <property type="match status" value="1"/>
</dbReference>
<dbReference type="SUPFAM" id="SSF54695">
    <property type="entry name" value="POZ domain"/>
    <property type="match status" value="1"/>
</dbReference>
<dbReference type="Gene3D" id="3.30.710.10">
    <property type="entry name" value="Potassium Channel Kv1.1, Chain A"/>
    <property type="match status" value="1"/>
</dbReference>
<gene>
    <name evidence="2" type="ORF">CVLEPA_LOCUS16344</name>
</gene>
<dbReference type="InterPro" id="IPR003131">
    <property type="entry name" value="T1-type_BTB"/>
</dbReference>
<name>A0ABP0G308_CLALP</name>